<gene>
    <name evidence="3" type="ORF">G6F50_009085</name>
</gene>
<name>A0A9P6YY48_9FUNG</name>
<evidence type="ECO:0000313" key="3">
    <source>
        <dbReference type="EMBL" id="KAG1566500.1"/>
    </source>
</evidence>
<feature type="chain" id="PRO_5040410452" description="Barwin domain-containing protein" evidence="2">
    <location>
        <begin position="21"/>
        <end position="148"/>
    </location>
</feature>
<keyword evidence="2" id="KW-0732">Signal</keyword>
<feature type="signal peptide" evidence="2">
    <location>
        <begin position="1"/>
        <end position="20"/>
    </location>
</feature>
<evidence type="ECO:0000256" key="2">
    <source>
        <dbReference type="SAM" id="SignalP"/>
    </source>
</evidence>
<dbReference type="AlphaFoldDB" id="A0A9P6YY48"/>
<protein>
    <recommendedName>
        <fullName evidence="5">Barwin domain-containing protein</fullName>
    </recommendedName>
</protein>
<feature type="region of interest" description="Disordered" evidence="1">
    <location>
        <begin position="62"/>
        <end position="81"/>
    </location>
</feature>
<comment type="caution">
    <text evidence="3">The sequence shown here is derived from an EMBL/GenBank/DDBJ whole genome shotgun (WGS) entry which is preliminary data.</text>
</comment>
<organism evidence="3 4">
    <name type="scientific">Rhizopus delemar</name>
    <dbReference type="NCBI Taxonomy" id="936053"/>
    <lineage>
        <taxon>Eukaryota</taxon>
        <taxon>Fungi</taxon>
        <taxon>Fungi incertae sedis</taxon>
        <taxon>Mucoromycota</taxon>
        <taxon>Mucoromycotina</taxon>
        <taxon>Mucoromycetes</taxon>
        <taxon>Mucorales</taxon>
        <taxon>Mucorineae</taxon>
        <taxon>Rhizopodaceae</taxon>
        <taxon>Rhizopus</taxon>
    </lineage>
</organism>
<dbReference type="Proteomes" id="UP000740926">
    <property type="component" value="Unassembled WGS sequence"/>
</dbReference>
<evidence type="ECO:0000256" key="1">
    <source>
        <dbReference type="SAM" id="MobiDB-lite"/>
    </source>
</evidence>
<sequence>MVSLNYVIGFLALAPFLAQAKPTPTSSAPLAKRSPRSCFGSGQWGYIRDVVSACNQAKNDFSNQSISKSHPSQKSYGPYSTHSGNRAYVDIRVENQYGAQYEAVHYNDIVYACNEITQFCVGSLRDTRGGWSIQGPFKIFIDVNNCQC</sequence>
<evidence type="ECO:0008006" key="5">
    <source>
        <dbReference type="Google" id="ProtNLM"/>
    </source>
</evidence>
<proteinExistence type="predicted"/>
<dbReference type="EMBL" id="JAANIU010001717">
    <property type="protein sequence ID" value="KAG1566500.1"/>
    <property type="molecule type" value="Genomic_DNA"/>
</dbReference>
<reference evidence="3 4" key="1">
    <citation type="journal article" date="2020" name="Microb. Genom.">
        <title>Genetic diversity of clinical and environmental Mucorales isolates obtained from an investigation of mucormycosis cases among solid organ transplant recipients.</title>
        <authorList>
            <person name="Nguyen M.H."/>
            <person name="Kaul D."/>
            <person name="Muto C."/>
            <person name="Cheng S.J."/>
            <person name="Richter R.A."/>
            <person name="Bruno V.M."/>
            <person name="Liu G."/>
            <person name="Beyhan S."/>
            <person name="Sundermann A.J."/>
            <person name="Mounaud S."/>
            <person name="Pasculle A.W."/>
            <person name="Nierman W.C."/>
            <person name="Driscoll E."/>
            <person name="Cumbie R."/>
            <person name="Clancy C.J."/>
            <person name="Dupont C.L."/>
        </authorList>
    </citation>
    <scope>NUCLEOTIDE SEQUENCE [LARGE SCALE GENOMIC DNA]</scope>
    <source>
        <strain evidence="3 4">GL24</strain>
    </source>
</reference>
<accession>A0A9P6YY48</accession>
<keyword evidence="4" id="KW-1185">Reference proteome</keyword>
<evidence type="ECO:0000313" key="4">
    <source>
        <dbReference type="Proteomes" id="UP000740926"/>
    </source>
</evidence>